<comment type="caution">
    <text evidence="1">The sequence shown here is derived from an EMBL/GenBank/DDBJ whole genome shotgun (WGS) entry which is preliminary data.</text>
</comment>
<protein>
    <submittedName>
        <fullName evidence="1">Uncharacterized protein</fullName>
    </submittedName>
</protein>
<sequence length="234" mass="25628">MIQRKRTKIDSFRGSPSPDCNGWKRSYNRAANATVTLFDVVADRLKVEKDTNSNKEVIAEVRLLLQGSGLEKASSAHFRENPVLGVEQPKQPPRGGFKLVRELAAIGEALCWFTFLPFMNSSAFTAAVEEVVKQFGESSTEASYSTHGKENWETPSVTSRFSSSVLLQFLEHLELLCDIGHSLAGAAIAYSMQGFGATAAANIAVTYVVDFDHPVSSTTNQGYQKLMAKIVSQE</sequence>
<name>A0A1Q5Q919_TALAT</name>
<organism evidence="1 2">
    <name type="scientific">Talaromyces atroroseus</name>
    <dbReference type="NCBI Taxonomy" id="1441469"/>
    <lineage>
        <taxon>Eukaryota</taxon>
        <taxon>Fungi</taxon>
        <taxon>Dikarya</taxon>
        <taxon>Ascomycota</taxon>
        <taxon>Pezizomycotina</taxon>
        <taxon>Eurotiomycetes</taxon>
        <taxon>Eurotiomycetidae</taxon>
        <taxon>Eurotiales</taxon>
        <taxon>Trichocomaceae</taxon>
        <taxon>Talaromyces</taxon>
        <taxon>Talaromyces sect. Trachyspermi</taxon>
    </lineage>
</organism>
<proteinExistence type="predicted"/>
<evidence type="ECO:0000313" key="1">
    <source>
        <dbReference type="EMBL" id="OKL60450.1"/>
    </source>
</evidence>
<dbReference type="EMBL" id="LFMY01000005">
    <property type="protein sequence ID" value="OKL60450.1"/>
    <property type="molecule type" value="Genomic_DNA"/>
</dbReference>
<evidence type="ECO:0000313" key="2">
    <source>
        <dbReference type="Proteomes" id="UP000214365"/>
    </source>
</evidence>
<keyword evidence="2" id="KW-1185">Reference proteome</keyword>
<dbReference type="GeneID" id="31004159"/>
<reference evidence="1 2" key="1">
    <citation type="submission" date="2015-06" db="EMBL/GenBank/DDBJ databases">
        <title>Talaromyces atroroseus IBT 11181 draft genome.</title>
        <authorList>
            <person name="Rasmussen K.B."/>
            <person name="Rasmussen S."/>
            <person name="Petersen B."/>
            <person name="Sicheritz-Ponten T."/>
            <person name="Mortensen U.H."/>
            <person name="Thrane U."/>
        </authorList>
    </citation>
    <scope>NUCLEOTIDE SEQUENCE [LARGE SCALE GENOMIC DNA]</scope>
    <source>
        <strain evidence="1 2">IBT 11181</strain>
    </source>
</reference>
<gene>
    <name evidence="1" type="ORF">UA08_04404</name>
</gene>
<dbReference type="Proteomes" id="UP000214365">
    <property type="component" value="Unassembled WGS sequence"/>
</dbReference>
<dbReference type="AlphaFoldDB" id="A0A1Q5Q919"/>
<accession>A0A1Q5Q919</accession>
<dbReference type="RefSeq" id="XP_020120571.1">
    <property type="nucleotide sequence ID" value="XM_020266723.1"/>
</dbReference>